<sequence length="133" mass="14639">MFTKTILRTPIRGGTQHAISFATQIINRCVHLLQPGGQAAQWASTMAEVHLARISASSYRLEDDELIIQNAKRAKKLVQCCRVGCVVRALMSCGVVESSERTFGKLLSKLQQVDLPETHPLANLPTGHNFKKG</sequence>
<organism evidence="1 2">
    <name type="scientific">Sphagnum troendelagicum</name>
    <dbReference type="NCBI Taxonomy" id="128251"/>
    <lineage>
        <taxon>Eukaryota</taxon>
        <taxon>Viridiplantae</taxon>
        <taxon>Streptophyta</taxon>
        <taxon>Embryophyta</taxon>
        <taxon>Bryophyta</taxon>
        <taxon>Sphagnophytina</taxon>
        <taxon>Sphagnopsida</taxon>
        <taxon>Sphagnales</taxon>
        <taxon>Sphagnaceae</taxon>
        <taxon>Sphagnum</taxon>
    </lineage>
</organism>
<dbReference type="EMBL" id="OZ019899">
    <property type="protein sequence ID" value="CAK9231288.1"/>
    <property type="molecule type" value="Genomic_DNA"/>
</dbReference>
<name>A0ABP0UV63_9BRYO</name>
<protein>
    <submittedName>
        <fullName evidence="1">Uncharacterized protein</fullName>
    </submittedName>
</protein>
<keyword evidence="2" id="KW-1185">Reference proteome</keyword>
<evidence type="ECO:0000313" key="1">
    <source>
        <dbReference type="EMBL" id="CAK9231288.1"/>
    </source>
</evidence>
<accession>A0ABP0UV63</accession>
<gene>
    <name evidence="1" type="ORF">CSSPTR1EN2_LOCUS20467</name>
</gene>
<evidence type="ECO:0000313" key="2">
    <source>
        <dbReference type="Proteomes" id="UP001497512"/>
    </source>
</evidence>
<dbReference type="Proteomes" id="UP001497512">
    <property type="component" value="Chromosome 7"/>
</dbReference>
<proteinExistence type="predicted"/>
<reference evidence="1" key="1">
    <citation type="submission" date="2024-02" db="EMBL/GenBank/DDBJ databases">
        <authorList>
            <consortium name="ELIXIR-Norway"/>
            <consortium name="Elixir Norway"/>
        </authorList>
    </citation>
    <scope>NUCLEOTIDE SEQUENCE</scope>
</reference>